<dbReference type="EMBL" id="JASPBL010000022">
    <property type="protein sequence ID" value="MDK8361672.1"/>
    <property type="molecule type" value="Genomic_DNA"/>
</dbReference>
<dbReference type="NCBIfam" id="NF033894">
    <property type="entry name" value="Eex_IncN"/>
    <property type="match status" value="1"/>
</dbReference>
<comment type="caution">
    <text evidence="1">The sequence shown here is derived from an EMBL/GenBank/DDBJ whole genome shotgun (WGS) entry which is preliminary data.</text>
</comment>
<evidence type="ECO:0000313" key="2">
    <source>
        <dbReference type="Proteomes" id="UP001240589"/>
    </source>
</evidence>
<organism evidence="1 2">
    <name type="scientific">Neisseria mucosa</name>
    <dbReference type="NCBI Taxonomy" id="488"/>
    <lineage>
        <taxon>Bacteria</taxon>
        <taxon>Pseudomonadati</taxon>
        <taxon>Pseudomonadota</taxon>
        <taxon>Betaproteobacteria</taxon>
        <taxon>Neisseriales</taxon>
        <taxon>Neisseriaceae</taxon>
        <taxon>Neisseria</taxon>
    </lineage>
</organism>
<sequence>MKPTFLFFSILFVLSGCSQEPERDVQWYLSHPEEHNKQLDSCENNPAKLANTSNCINAKKAAGEKAMGFGKFKPRSK</sequence>
<accession>A0AAW6ZG37</accession>
<gene>
    <name evidence="1" type="ORF">QP792_05570</name>
</gene>
<dbReference type="InterPro" id="IPR047937">
    <property type="entry name" value="Eex_IncN-like"/>
</dbReference>
<name>A0AAW6ZG37_NEIMU</name>
<keyword evidence="1" id="KW-0449">Lipoprotein</keyword>
<dbReference type="AlphaFoldDB" id="A0AAW6ZG37"/>
<reference evidence="1" key="1">
    <citation type="submission" date="2023-05" db="EMBL/GenBank/DDBJ databases">
        <title>Genomic Catalog of Human Bladder Bacteria.</title>
        <authorList>
            <person name="Du J."/>
        </authorList>
    </citation>
    <scope>NUCLEOTIDE SEQUENCE</scope>
    <source>
        <strain evidence="1">UMB7974B</strain>
    </source>
</reference>
<dbReference type="Proteomes" id="UP001240589">
    <property type="component" value="Unassembled WGS sequence"/>
</dbReference>
<dbReference type="RefSeq" id="WP_127254094.1">
    <property type="nucleotide sequence ID" value="NZ_JASOLC010000021.1"/>
</dbReference>
<protein>
    <submittedName>
        <fullName evidence="1">EexN family lipoprotein</fullName>
    </submittedName>
</protein>
<proteinExistence type="predicted"/>
<dbReference type="PROSITE" id="PS51257">
    <property type="entry name" value="PROKAR_LIPOPROTEIN"/>
    <property type="match status" value="1"/>
</dbReference>
<evidence type="ECO:0000313" key="1">
    <source>
        <dbReference type="EMBL" id="MDK8361672.1"/>
    </source>
</evidence>